<feature type="non-terminal residue" evidence="2">
    <location>
        <position position="1"/>
    </location>
</feature>
<accession>A0A3M6U1M3</accession>
<feature type="non-terminal residue" evidence="2">
    <location>
        <position position="128"/>
    </location>
</feature>
<dbReference type="AlphaFoldDB" id="A0A3M6U1M3"/>
<proteinExistence type="predicted"/>
<reference evidence="2 3" key="1">
    <citation type="journal article" date="2018" name="Sci. Rep.">
        <title>Comparative analysis of the Pocillopora damicornis genome highlights role of immune system in coral evolution.</title>
        <authorList>
            <person name="Cunning R."/>
            <person name="Bay R.A."/>
            <person name="Gillette P."/>
            <person name="Baker A.C."/>
            <person name="Traylor-Knowles N."/>
        </authorList>
    </citation>
    <scope>NUCLEOTIDE SEQUENCE [LARGE SCALE GENOMIC DNA]</scope>
    <source>
        <strain evidence="2">RSMAS</strain>
        <tissue evidence="2">Whole animal</tissue>
    </source>
</reference>
<gene>
    <name evidence="2" type="ORF">pdam_00024036</name>
</gene>
<sequence length="128" mass="14411">SSQFSSVYHYSDFRNITLLYLHQGLQGAIIYLDLLCGGLPGPALGLPVTSLSLLAELFLSGSSNRYSCKVWYLSKQVRMCPAPCFKRYHTLQEYLFDNPERNNSAKRLKDVTGSPRAGPGRPPQRRSR</sequence>
<protein>
    <submittedName>
        <fullName evidence="2">Uncharacterized protein</fullName>
    </submittedName>
</protein>
<keyword evidence="3" id="KW-1185">Reference proteome</keyword>
<feature type="region of interest" description="Disordered" evidence="1">
    <location>
        <begin position="102"/>
        <end position="128"/>
    </location>
</feature>
<dbReference type="Proteomes" id="UP000275408">
    <property type="component" value="Unassembled WGS sequence"/>
</dbReference>
<evidence type="ECO:0000313" key="3">
    <source>
        <dbReference type="Proteomes" id="UP000275408"/>
    </source>
</evidence>
<organism evidence="2 3">
    <name type="scientific">Pocillopora damicornis</name>
    <name type="common">Cauliflower coral</name>
    <name type="synonym">Millepora damicornis</name>
    <dbReference type="NCBI Taxonomy" id="46731"/>
    <lineage>
        <taxon>Eukaryota</taxon>
        <taxon>Metazoa</taxon>
        <taxon>Cnidaria</taxon>
        <taxon>Anthozoa</taxon>
        <taxon>Hexacorallia</taxon>
        <taxon>Scleractinia</taxon>
        <taxon>Astrocoeniina</taxon>
        <taxon>Pocilloporidae</taxon>
        <taxon>Pocillopora</taxon>
    </lineage>
</organism>
<comment type="caution">
    <text evidence="2">The sequence shown here is derived from an EMBL/GenBank/DDBJ whole genome shotgun (WGS) entry which is preliminary data.</text>
</comment>
<dbReference type="EMBL" id="RCHS01002405">
    <property type="protein sequence ID" value="RMX47595.1"/>
    <property type="molecule type" value="Genomic_DNA"/>
</dbReference>
<name>A0A3M6U1M3_POCDA</name>
<evidence type="ECO:0000313" key="2">
    <source>
        <dbReference type="EMBL" id="RMX47595.1"/>
    </source>
</evidence>
<evidence type="ECO:0000256" key="1">
    <source>
        <dbReference type="SAM" id="MobiDB-lite"/>
    </source>
</evidence>